<dbReference type="InterPro" id="IPR013131">
    <property type="entry name" value="Mannitol_DH_N"/>
</dbReference>
<dbReference type="PANTHER" id="PTHR43362:SF1">
    <property type="entry name" value="MANNITOL DEHYDROGENASE 2-RELATED"/>
    <property type="match status" value="1"/>
</dbReference>
<evidence type="ECO:0000259" key="8">
    <source>
        <dbReference type="Pfam" id="PF08125"/>
    </source>
</evidence>
<dbReference type="GO" id="GO:0008926">
    <property type="term" value="F:mannitol-1-phosphate 5-dehydrogenase activity"/>
    <property type="evidence" value="ECO:0007669"/>
    <property type="project" value="UniProtKB-EC"/>
</dbReference>
<protein>
    <recommendedName>
        <fullName evidence="3">Mannitol-1-phosphate 5-dehydrogenase</fullName>
        <ecNumber evidence="2">1.1.1.17</ecNumber>
    </recommendedName>
</protein>
<dbReference type="EMBL" id="JACHVQ010000006">
    <property type="protein sequence ID" value="MBB2894620.1"/>
    <property type="molecule type" value="Genomic_DNA"/>
</dbReference>
<dbReference type="InterPro" id="IPR000669">
    <property type="entry name" value="Mannitol_DH"/>
</dbReference>
<keyword evidence="5" id="KW-0520">NAD</keyword>
<dbReference type="InterPro" id="IPR036291">
    <property type="entry name" value="NAD(P)-bd_dom_sf"/>
</dbReference>
<comment type="catalytic activity">
    <reaction evidence="6">
        <text>D-mannitol 1-phosphate + NAD(+) = beta-D-fructose 6-phosphate + NADH + H(+)</text>
        <dbReference type="Rhea" id="RHEA:19661"/>
        <dbReference type="ChEBI" id="CHEBI:15378"/>
        <dbReference type="ChEBI" id="CHEBI:57540"/>
        <dbReference type="ChEBI" id="CHEBI:57634"/>
        <dbReference type="ChEBI" id="CHEBI:57945"/>
        <dbReference type="ChEBI" id="CHEBI:61381"/>
        <dbReference type="EC" id="1.1.1.17"/>
    </reaction>
</comment>
<dbReference type="InterPro" id="IPR023027">
    <property type="entry name" value="Mannitol_DH_CS"/>
</dbReference>
<reference evidence="9 10" key="1">
    <citation type="submission" date="2020-08" db="EMBL/GenBank/DDBJ databases">
        <title>Sequencing the genomes of 1000 actinobacteria strains.</title>
        <authorList>
            <person name="Klenk H.-P."/>
        </authorList>
    </citation>
    <scope>NUCLEOTIDE SEQUENCE [LARGE SCALE GENOMIC DNA]</scope>
    <source>
        <strain evidence="9 10">DSM 105369</strain>
    </source>
</reference>
<dbReference type="GO" id="GO:0019594">
    <property type="term" value="P:mannitol metabolic process"/>
    <property type="evidence" value="ECO:0007669"/>
    <property type="project" value="InterPro"/>
</dbReference>
<dbReference type="PANTHER" id="PTHR43362">
    <property type="entry name" value="MANNITOL DEHYDROGENASE DSF1-RELATED"/>
    <property type="match status" value="1"/>
</dbReference>
<feature type="domain" description="Mannitol dehydrogenase C-terminal" evidence="8">
    <location>
        <begin position="277"/>
        <end position="435"/>
    </location>
</feature>
<feature type="domain" description="Mannitol dehydrogenase N-terminal" evidence="7">
    <location>
        <begin position="21"/>
        <end position="268"/>
    </location>
</feature>
<proteinExistence type="inferred from homology"/>
<evidence type="ECO:0000256" key="5">
    <source>
        <dbReference type="ARBA" id="ARBA00023027"/>
    </source>
</evidence>
<dbReference type="Proteomes" id="UP000559182">
    <property type="component" value="Unassembled WGS sequence"/>
</dbReference>
<sequence length="460" mass="48995">MTESRALSRAADGRPAAPVRSVHLGLGNFVRAHQCWYTEHATDAAQWGIAAFSGTTSGPPADLTDQDSIYTLLTRATDSDVPEVVSSISASFGADDLDAWREFFARPELAFASTTVTEAGYCRNADGGLDLDDSRVASDLAALRTDGADAQVRTAPLKLLLGLMARRAAGLGGIAVLPCDNLPENGAVARRVVLDAARALDPALADWIVQNVSFVSTMVDRITPRSTTADRSHLLATTGIDDPALVVTEPYAEWVISGTFPVGRPSWEDSGARFVDDIVPWEHRKLWLLNGSHSLMAYAASILGSQTVADAIADPRVLGWVEQWWDEACRHLPLPADELAAYRAALLSRFANPNIRHLLAQIAADGTQKLPVRIVPIVRAELDAGRDAGGGLRVVAAWIAHLRGLGAPLQDNGAEQIRTLAAGDRDAAVARVLAHLGIDGGARKAVSAELERFESSAVTT</sequence>
<accession>A0A839NA43</accession>
<dbReference type="InterPro" id="IPR013118">
    <property type="entry name" value="Mannitol_DH_C"/>
</dbReference>
<keyword evidence="4 9" id="KW-0560">Oxidoreductase</keyword>
<dbReference type="SUPFAM" id="SSF51735">
    <property type="entry name" value="NAD(P)-binding Rossmann-fold domains"/>
    <property type="match status" value="1"/>
</dbReference>
<evidence type="ECO:0000256" key="2">
    <source>
        <dbReference type="ARBA" id="ARBA00012939"/>
    </source>
</evidence>
<dbReference type="Gene3D" id="1.10.1040.10">
    <property type="entry name" value="N-(1-d-carboxylethyl)-l-norvaline Dehydrogenase, domain 2"/>
    <property type="match status" value="1"/>
</dbReference>
<evidence type="ECO:0000256" key="3">
    <source>
        <dbReference type="ARBA" id="ARBA00016219"/>
    </source>
</evidence>
<dbReference type="PROSITE" id="PS00974">
    <property type="entry name" value="MANNITOL_DHGENASE"/>
    <property type="match status" value="1"/>
</dbReference>
<name>A0A839NA43_9MICO</name>
<evidence type="ECO:0000256" key="1">
    <source>
        <dbReference type="ARBA" id="ARBA00006541"/>
    </source>
</evidence>
<evidence type="ECO:0000259" key="7">
    <source>
        <dbReference type="Pfam" id="PF01232"/>
    </source>
</evidence>
<evidence type="ECO:0000256" key="4">
    <source>
        <dbReference type="ARBA" id="ARBA00023002"/>
    </source>
</evidence>
<dbReference type="RefSeq" id="WP_343066086.1">
    <property type="nucleotide sequence ID" value="NZ_JACHVQ010000006.1"/>
</dbReference>
<dbReference type="SUPFAM" id="SSF48179">
    <property type="entry name" value="6-phosphogluconate dehydrogenase C-terminal domain-like"/>
    <property type="match status" value="1"/>
</dbReference>
<organism evidence="9 10">
    <name type="scientific">Flexivirga oryzae</name>
    <dbReference type="NCBI Taxonomy" id="1794944"/>
    <lineage>
        <taxon>Bacteria</taxon>
        <taxon>Bacillati</taxon>
        <taxon>Actinomycetota</taxon>
        <taxon>Actinomycetes</taxon>
        <taxon>Micrococcales</taxon>
        <taxon>Dermacoccaceae</taxon>
        <taxon>Flexivirga</taxon>
    </lineage>
</organism>
<evidence type="ECO:0000313" key="10">
    <source>
        <dbReference type="Proteomes" id="UP000559182"/>
    </source>
</evidence>
<evidence type="ECO:0000256" key="6">
    <source>
        <dbReference type="ARBA" id="ARBA00048615"/>
    </source>
</evidence>
<comment type="similarity">
    <text evidence="1">Belongs to the mannitol dehydrogenase family.</text>
</comment>
<gene>
    <name evidence="9" type="ORF">FHU39_004666</name>
</gene>
<dbReference type="AlphaFoldDB" id="A0A839NA43"/>
<evidence type="ECO:0000313" key="9">
    <source>
        <dbReference type="EMBL" id="MBB2894620.1"/>
    </source>
</evidence>
<dbReference type="PRINTS" id="PR00084">
    <property type="entry name" value="MTLDHDRGNASE"/>
</dbReference>
<dbReference type="InterPro" id="IPR013328">
    <property type="entry name" value="6PGD_dom2"/>
</dbReference>
<comment type="caution">
    <text evidence="9">The sequence shown here is derived from an EMBL/GenBank/DDBJ whole genome shotgun (WGS) entry which is preliminary data.</text>
</comment>
<dbReference type="InterPro" id="IPR008927">
    <property type="entry name" value="6-PGluconate_DH-like_C_sf"/>
</dbReference>
<dbReference type="EC" id="1.1.1.17" evidence="2"/>
<keyword evidence="10" id="KW-1185">Reference proteome</keyword>
<dbReference type="Pfam" id="PF08125">
    <property type="entry name" value="Mannitol_dh_C"/>
    <property type="match status" value="1"/>
</dbReference>
<dbReference type="Pfam" id="PF01232">
    <property type="entry name" value="Mannitol_dh"/>
    <property type="match status" value="1"/>
</dbReference>
<dbReference type="Gene3D" id="3.40.50.720">
    <property type="entry name" value="NAD(P)-binding Rossmann-like Domain"/>
    <property type="match status" value="1"/>
</dbReference>
<dbReference type="InterPro" id="IPR050988">
    <property type="entry name" value="Mannitol_DH/Oxidoreductase"/>
</dbReference>